<gene>
    <name evidence="2" type="ORF">GUITHDRAFT_155817</name>
</gene>
<evidence type="ECO:0000313" key="2">
    <source>
        <dbReference type="EMBL" id="EKX34205.1"/>
    </source>
</evidence>
<feature type="region of interest" description="Disordered" evidence="1">
    <location>
        <begin position="1"/>
        <end position="27"/>
    </location>
</feature>
<dbReference type="EMBL" id="JH993116">
    <property type="protein sequence ID" value="EKX34205.1"/>
    <property type="molecule type" value="Genomic_DNA"/>
</dbReference>
<dbReference type="HOGENOM" id="CLU_1075386_0_0_1"/>
<organism evidence="2">
    <name type="scientific">Guillardia theta (strain CCMP2712)</name>
    <name type="common">Cryptophyte</name>
    <dbReference type="NCBI Taxonomy" id="905079"/>
    <lineage>
        <taxon>Eukaryota</taxon>
        <taxon>Cryptophyceae</taxon>
        <taxon>Pyrenomonadales</taxon>
        <taxon>Geminigeraceae</taxon>
        <taxon>Guillardia</taxon>
    </lineage>
</organism>
<dbReference type="KEGG" id="gtt:GUITHDRAFT_155817"/>
<evidence type="ECO:0000313" key="4">
    <source>
        <dbReference type="Proteomes" id="UP000011087"/>
    </source>
</evidence>
<dbReference type="PaxDb" id="55529-EKX34205"/>
<evidence type="ECO:0000313" key="3">
    <source>
        <dbReference type="EnsemblProtists" id="EKX34205"/>
    </source>
</evidence>
<evidence type="ECO:0000256" key="1">
    <source>
        <dbReference type="SAM" id="MobiDB-lite"/>
    </source>
</evidence>
<accession>L1IEE7</accession>
<reference evidence="3" key="3">
    <citation type="submission" date="2016-03" db="UniProtKB">
        <authorList>
            <consortium name="EnsemblProtists"/>
        </authorList>
    </citation>
    <scope>IDENTIFICATION</scope>
</reference>
<dbReference type="GeneID" id="17290925"/>
<name>L1IEE7_GUITC</name>
<protein>
    <submittedName>
        <fullName evidence="2 3">Uncharacterized protein</fullName>
    </submittedName>
</protein>
<reference evidence="4" key="2">
    <citation type="submission" date="2012-11" db="EMBL/GenBank/DDBJ databases">
        <authorList>
            <person name="Kuo A."/>
            <person name="Curtis B.A."/>
            <person name="Tanifuji G."/>
            <person name="Burki F."/>
            <person name="Gruber A."/>
            <person name="Irimia M."/>
            <person name="Maruyama S."/>
            <person name="Arias M.C."/>
            <person name="Ball S.G."/>
            <person name="Gile G.H."/>
            <person name="Hirakawa Y."/>
            <person name="Hopkins J.F."/>
            <person name="Rensing S.A."/>
            <person name="Schmutz J."/>
            <person name="Symeonidi A."/>
            <person name="Elias M."/>
            <person name="Eveleigh R.J."/>
            <person name="Herman E.K."/>
            <person name="Klute M.J."/>
            <person name="Nakayama T."/>
            <person name="Obornik M."/>
            <person name="Reyes-Prieto A."/>
            <person name="Armbrust E.V."/>
            <person name="Aves S.J."/>
            <person name="Beiko R.G."/>
            <person name="Coutinho P."/>
            <person name="Dacks J.B."/>
            <person name="Durnford D.G."/>
            <person name="Fast N.M."/>
            <person name="Green B.R."/>
            <person name="Grisdale C."/>
            <person name="Hempe F."/>
            <person name="Henrissat B."/>
            <person name="Hoppner M.P."/>
            <person name="Ishida K.-I."/>
            <person name="Kim E."/>
            <person name="Koreny L."/>
            <person name="Kroth P.G."/>
            <person name="Liu Y."/>
            <person name="Malik S.-B."/>
            <person name="Maier U.G."/>
            <person name="McRose D."/>
            <person name="Mock T."/>
            <person name="Neilson J.A."/>
            <person name="Onodera N.T."/>
            <person name="Poole A.M."/>
            <person name="Pritham E.J."/>
            <person name="Richards T.A."/>
            <person name="Rocap G."/>
            <person name="Roy S.W."/>
            <person name="Sarai C."/>
            <person name="Schaack S."/>
            <person name="Shirato S."/>
            <person name="Slamovits C.H."/>
            <person name="Spencer D.F."/>
            <person name="Suzuki S."/>
            <person name="Worden A.Z."/>
            <person name="Zauner S."/>
            <person name="Barry K."/>
            <person name="Bell C."/>
            <person name="Bharti A.K."/>
            <person name="Crow J.A."/>
            <person name="Grimwood J."/>
            <person name="Kramer R."/>
            <person name="Lindquist E."/>
            <person name="Lucas S."/>
            <person name="Salamov A."/>
            <person name="McFadden G.I."/>
            <person name="Lane C.E."/>
            <person name="Keeling P.J."/>
            <person name="Gray M.W."/>
            <person name="Grigoriev I.V."/>
            <person name="Archibald J.M."/>
        </authorList>
    </citation>
    <scope>NUCLEOTIDE SEQUENCE</scope>
    <source>
        <strain evidence="4">CCMP2712</strain>
    </source>
</reference>
<keyword evidence="4" id="KW-1185">Reference proteome</keyword>
<dbReference type="Proteomes" id="UP000011087">
    <property type="component" value="Unassembled WGS sequence"/>
</dbReference>
<reference evidence="2 4" key="1">
    <citation type="journal article" date="2012" name="Nature">
        <title>Algal genomes reveal evolutionary mosaicism and the fate of nucleomorphs.</title>
        <authorList>
            <consortium name="DOE Joint Genome Institute"/>
            <person name="Curtis B.A."/>
            <person name="Tanifuji G."/>
            <person name="Burki F."/>
            <person name="Gruber A."/>
            <person name="Irimia M."/>
            <person name="Maruyama S."/>
            <person name="Arias M.C."/>
            <person name="Ball S.G."/>
            <person name="Gile G.H."/>
            <person name="Hirakawa Y."/>
            <person name="Hopkins J.F."/>
            <person name="Kuo A."/>
            <person name="Rensing S.A."/>
            <person name="Schmutz J."/>
            <person name="Symeonidi A."/>
            <person name="Elias M."/>
            <person name="Eveleigh R.J."/>
            <person name="Herman E.K."/>
            <person name="Klute M.J."/>
            <person name="Nakayama T."/>
            <person name="Obornik M."/>
            <person name="Reyes-Prieto A."/>
            <person name="Armbrust E.V."/>
            <person name="Aves S.J."/>
            <person name="Beiko R.G."/>
            <person name="Coutinho P."/>
            <person name="Dacks J.B."/>
            <person name="Durnford D.G."/>
            <person name="Fast N.M."/>
            <person name="Green B.R."/>
            <person name="Grisdale C.J."/>
            <person name="Hempel F."/>
            <person name="Henrissat B."/>
            <person name="Hoppner M.P."/>
            <person name="Ishida K."/>
            <person name="Kim E."/>
            <person name="Koreny L."/>
            <person name="Kroth P.G."/>
            <person name="Liu Y."/>
            <person name="Malik S.B."/>
            <person name="Maier U.G."/>
            <person name="McRose D."/>
            <person name="Mock T."/>
            <person name="Neilson J.A."/>
            <person name="Onodera N.T."/>
            <person name="Poole A.M."/>
            <person name="Pritham E.J."/>
            <person name="Richards T.A."/>
            <person name="Rocap G."/>
            <person name="Roy S.W."/>
            <person name="Sarai C."/>
            <person name="Schaack S."/>
            <person name="Shirato S."/>
            <person name="Slamovits C.H."/>
            <person name="Spencer D.F."/>
            <person name="Suzuki S."/>
            <person name="Worden A.Z."/>
            <person name="Zauner S."/>
            <person name="Barry K."/>
            <person name="Bell C."/>
            <person name="Bharti A.K."/>
            <person name="Crow J.A."/>
            <person name="Grimwood J."/>
            <person name="Kramer R."/>
            <person name="Lindquist E."/>
            <person name="Lucas S."/>
            <person name="Salamov A."/>
            <person name="McFadden G.I."/>
            <person name="Lane C.E."/>
            <person name="Keeling P.J."/>
            <person name="Gray M.W."/>
            <person name="Grigoriev I.V."/>
            <person name="Archibald J.M."/>
        </authorList>
    </citation>
    <scope>NUCLEOTIDE SEQUENCE</scope>
    <source>
        <strain evidence="2 4">CCMP2712</strain>
    </source>
</reference>
<proteinExistence type="predicted"/>
<dbReference type="EnsemblProtists" id="EKX34205">
    <property type="protein sequence ID" value="EKX34205"/>
    <property type="gene ID" value="GUITHDRAFT_155817"/>
</dbReference>
<sequence length="259" mass="28196">MGESLVSDASSLPEDRDAYSPDQSPVKRRAEVAAGAGAVAAAVAVEVPSAVILRSNSSREGHELMESPRMFGEGTRVNKPEGRANSLLYRKKINVSRSNSETGYKEGSRQILYCVHGVTFRHLKMHVSAMLKELEGAGNSPKIVTAGEPAGLDGDLISSSDAISSSRPMAESERADALKPLALDLLTLHAEDFKPSTNAQRRDGIPANEVARRIKARLKQEIRKQNRGKLLGMGAGVGLRWLRRKVRNYQRKNPAEEQS</sequence>
<dbReference type="RefSeq" id="XP_005821185.1">
    <property type="nucleotide sequence ID" value="XM_005821128.1"/>
</dbReference>
<dbReference type="AlphaFoldDB" id="L1IEE7"/>